<dbReference type="PROSITE" id="PS50089">
    <property type="entry name" value="ZF_RING_2"/>
    <property type="match status" value="1"/>
</dbReference>
<evidence type="ECO:0000256" key="1">
    <source>
        <dbReference type="PROSITE-ProRule" id="PRU00175"/>
    </source>
</evidence>
<gene>
    <name evidence="3" type="ORF">MarFTMF_368</name>
</gene>
<feature type="domain" description="RING-type" evidence="2">
    <location>
        <begin position="40"/>
        <end position="78"/>
    </location>
</feature>
<name>A0AA96ENR1_9VIRU</name>
<keyword evidence="1" id="KW-0863">Zinc-finger</keyword>
<evidence type="ECO:0000313" key="3">
    <source>
        <dbReference type="EMBL" id="WNL49884.1"/>
    </source>
</evidence>
<dbReference type="InterPro" id="IPR001841">
    <property type="entry name" value="Znf_RING"/>
</dbReference>
<keyword evidence="1" id="KW-0479">Metal-binding</keyword>
<accession>A0AA96ENR1</accession>
<evidence type="ECO:0000259" key="2">
    <source>
        <dbReference type="PROSITE" id="PS50089"/>
    </source>
</evidence>
<dbReference type="InterPro" id="IPR013083">
    <property type="entry name" value="Znf_RING/FYVE/PHD"/>
</dbReference>
<dbReference type="SUPFAM" id="SSF57850">
    <property type="entry name" value="RING/U-box"/>
    <property type="match status" value="1"/>
</dbReference>
<protein>
    <submittedName>
        <fullName evidence="3">RING finger domain containing protein</fullName>
    </submittedName>
</protein>
<proteinExistence type="predicted"/>
<sequence length="127" mass="14704">MSQCQGTIRNGERCKKKTKNSENLCFIHKTEEGSSFSEECAICLGKFSKGAGFLLSCGHKFHKSCLKKLETPFCPCCRQEIKKEETPKEIWSKIKKRPNEEFSWSAIMFAIHEEFGVHVYLYENIQE</sequence>
<dbReference type="EMBL" id="OR343188">
    <property type="protein sequence ID" value="WNL49884.1"/>
    <property type="molecule type" value="Genomic_DNA"/>
</dbReference>
<keyword evidence="1" id="KW-0862">Zinc</keyword>
<reference evidence="3" key="1">
    <citation type="submission" date="2023-07" db="EMBL/GenBank/DDBJ databases">
        <authorList>
            <person name="Xia Y."/>
        </authorList>
    </citation>
    <scope>NUCLEOTIDE SEQUENCE</scope>
    <source>
        <strain evidence="3">F</strain>
    </source>
</reference>
<organism evidence="3">
    <name type="scientific">Marseillevirus sp</name>
    <dbReference type="NCBI Taxonomy" id="2809551"/>
    <lineage>
        <taxon>Viruses</taxon>
        <taxon>Varidnaviria</taxon>
        <taxon>Bamfordvirae</taxon>
        <taxon>Nucleocytoviricota</taxon>
        <taxon>Megaviricetes</taxon>
        <taxon>Pimascovirales</taxon>
        <taxon>Pimascovirales incertae sedis</taxon>
        <taxon>Marseilleviridae</taxon>
        <taxon>Marseillevirus</taxon>
    </lineage>
</organism>
<dbReference type="Gene3D" id="3.30.40.10">
    <property type="entry name" value="Zinc/RING finger domain, C3HC4 (zinc finger)"/>
    <property type="match status" value="1"/>
</dbReference>
<dbReference type="GO" id="GO:0008270">
    <property type="term" value="F:zinc ion binding"/>
    <property type="evidence" value="ECO:0007669"/>
    <property type="project" value="UniProtKB-KW"/>
</dbReference>
<dbReference type="Pfam" id="PF13639">
    <property type="entry name" value="zf-RING_2"/>
    <property type="match status" value="1"/>
</dbReference>
<dbReference type="SMART" id="SM00184">
    <property type="entry name" value="RING"/>
    <property type="match status" value="1"/>
</dbReference>